<feature type="signal peptide" evidence="1">
    <location>
        <begin position="1"/>
        <end position="24"/>
    </location>
</feature>
<keyword evidence="1" id="KW-0732">Signal</keyword>
<name>A0A2M4D7E7_ANODA</name>
<proteinExistence type="predicted"/>
<accession>A0A2M4D7E7</accession>
<reference evidence="2" key="1">
    <citation type="submission" date="2018-01" db="EMBL/GenBank/DDBJ databases">
        <title>An insight into the sialome of Amazonian anophelines.</title>
        <authorList>
            <person name="Ribeiro J.M."/>
            <person name="Scarpassa V."/>
            <person name="Calvo E."/>
        </authorList>
    </citation>
    <scope>NUCLEOTIDE SEQUENCE</scope>
</reference>
<dbReference type="EMBL" id="GGFL01009326">
    <property type="protein sequence ID" value="MBW73504.1"/>
    <property type="molecule type" value="Transcribed_RNA"/>
</dbReference>
<organism evidence="2">
    <name type="scientific">Anopheles darlingi</name>
    <name type="common">Mosquito</name>
    <dbReference type="NCBI Taxonomy" id="43151"/>
    <lineage>
        <taxon>Eukaryota</taxon>
        <taxon>Metazoa</taxon>
        <taxon>Ecdysozoa</taxon>
        <taxon>Arthropoda</taxon>
        <taxon>Hexapoda</taxon>
        <taxon>Insecta</taxon>
        <taxon>Pterygota</taxon>
        <taxon>Neoptera</taxon>
        <taxon>Endopterygota</taxon>
        <taxon>Diptera</taxon>
        <taxon>Nematocera</taxon>
        <taxon>Culicoidea</taxon>
        <taxon>Culicidae</taxon>
        <taxon>Anophelinae</taxon>
        <taxon>Anopheles</taxon>
    </lineage>
</organism>
<evidence type="ECO:0000313" key="2">
    <source>
        <dbReference type="EMBL" id="MBW73504.1"/>
    </source>
</evidence>
<dbReference type="AlphaFoldDB" id="A0A2M4D7E7"/>
<sequence>MIMLLCRFSSFVLLSVLLPTTLLTLHERRVRIREKSIPKRSARRWLVFRDDSERRHLLCASVDHAE</sequence>
<protein>
    <submittedName>
        <fullName evidence="2">Putative secreted protein</fullName>
    </submittedName>
</protein>
<feature type="chain" id="PRO_5014759901" evidence="1">
    <location>
        <begin position="25"/>
        <end position="66"/>
    </location>
</feature>
<evidence type="ECO:0000256" key="1">
    <source>
        <dbReference type="SAM" id="SignalP"/>
    </source>
</evidence>